<dbReference type="Pfam" id="PF15657">
    <property type="entry name" value="Tox-HNH-EHHH"/>
    <property type="match status" value="1"/>
</dbReference>
<gene>
    <name evidence="5" type="ORF">JJB07_03865</name>
</gene>
<sequence length="449" mass="49566">MAPLTPLVDATMTYTSDNRLVTFNGLPVNYDADGNLLTVPMNGMLQDFQYDARNRLISAGGYTYTYNAENIRTAVSGNGKTTNFVVNPQSLYSQVLMETDEQGNIISRYVYGLGLVGREAVDGSYSVYHYDRRGSTTSLTDASGELTDTYMYGPYGELMDHQGTTENHFLYNGRYGVVTDPNGLYYMRARYYSPEIKRFVNRDVVNGNVVDGQSMNHFAFVNGNPITGVDPFGLSRDGDDSTLSKAGDTVLDFIPWVGTIKGFQQAFNGTNYVTGQTLSTGDRWAEGIGSVTGLIPIPGAKIGGKYLAKGAFALFGGFVKQEAKEEAKQEVKRGITLNLQLFAANKAADEVVQQVTRRQAFREAKRAAGIPVSAQFLKHGYVYDGTSENRTVYEFLVDGKSKYIILHEEDKMGRGPHFHGADDSKGNPFDKGRYQQYEGHFPEDFGGFI</sequence>
<dbReference type="NCBIfam" id="TIGR03696">
    <property type="entry name" value="Rhs_assc_core"/>
    <property type="match status" value="1"/>
</dbReference>
<organism evidence="5 6">
    <name type="scientific">Tumebacillus amylolyticus</name>
    <dbReference type="NCBI Taxonomy" id="2801339"/>
    <lineage>
        <taxon>Bacteria</taxon>
        <taxon>Bacillati</taxon>
        <taxon>Bacillota</taxon>
        <taxon>Bacilli</taxon>
        <taxon>Bacillales</taxon>
        <taxon>Alicyclobacillaceae</taxon>
        <taxon>Tumebacillus</taxon>
    </lineage>
</organism>
<accession>A0ABS1J6C7</accession>
<feature type="domain" description="Pre-toxin TG" evidence="3">
    <location>
        <begin position="245"/>
        <end position="310"/>
    </location>
</feature>
<dbReference type="PANTHER" id="PTHR32305">
    <property type="match status" value="1"/>
</dbReference>
<reference evidence="5 6" key="1">
    <citation type="submission" date="2021-01" db="EMBL/GenBank/DDBJ databases">
        <title>Tumebacillus sp. strain ITR2 16S ribosomal RNA gene Genome sequencing and assembly.</title>
        <authorList>
            <person name="Kang M."/>
        </authorList>
    </citation>
    <scope>NUCLEOTIDE SEQUENCE [LARGE SCALE GENOMIC DNA]</scope>
    <source>
        <strain evidence="5 6">ITR2</strain>
    </source>
</reference>
<evidence type="ECO:0000256" key="2">
    <source>
        <dbReference type="ARBA" id="ARBA00022525"/>
    </source>
</evidence>
<dbReference type="InterPro" id="IPR050708">
    <property type="entry name" value="T6SS_VgrG/RHS"/>
</dbReference>
<dbReference type="Gene3D" id="2.180.10.10">
    <property type="entry name" value="RHS repeat-associated core"/>
    <property type="match status" value="1"/>
</dbReference>
<dbReference type="Proteomes" id="UP000602284">
    <property type="component" value="Unassembled WGS sequence"/>
</dbReference>
<evidence type="ECO:0000313" key="5">
    <source>
        <dbReference type="EMBL" id="MBL0385777.1"/>
    </source>
</evidence>
<proteinExistence type="predicted"/>
<evidence type="ECO:0000256" key="1">
    <source>
        <dbReference type="ARBA" id="ARBA00004613"/>
    </source>
</evidence>
<evidence type="ECO:0000259" key="3">
    <source>
        <dbReference type="Pfam" id="PF14449"/>
    </source>
</evidence>
<dbReference type="InterPro" id="IPR022385">
    <property type="entry name" value="Rhs_assc_core"/>
</dbReference>
<feature type="domain" description="HNH/Endo VII superfamily nuclease toxins" evidence="4">
    <location>
        <begin position="382"/>
        <end position="442"/>
    </location>
</feature>
<dbReference type="RefSeq" id="WP_201631271.1">
    <property type="nucleotide sequence ID" value="NZ_JAEQNB010000001.1"/>
</dbReference>
<keyword evidence="2" id="KW-0964">Secreted</keyword>
<keyword evidence="6" id="KW-1185">Reference proteome</keyword>
<comment type="caution">
    <text evidence="5">The sequence shown here is derived from an EMBL/GenBank/DDBJ whole genome shotgun (WGS) entry which is preliminary data.</text>
</comment>
<protein>
    <recommendedName>
        <fullName evidence="7">RHS repeat-associated core domain-containing protein</fullName>
    </recommendedName>
</protein>
<dbReference type="Pfam" id="PF14449">
    <property type="entry name" value="PT-TG"/>
    <property type="match status" value="1"/>
</dbReference>
<evidence type="ECO:0000313" key="6">
    <source>
        <dbReference type="Proteomes" id="UP000602284"/>
    </source>
</evidence>
<dbReference type="InterPro" id="IPR028048">
    <property type="entry name" value="Tox-HNH-EHHH"/>
</dbReference>
<comment type="subcellular location">
    <subcellularLocation>
        <location evidence="1">Secreted</location>
    </subcellularLocation>
</comment>
<dbReference type="EMBL" id="JAEQNB010000001">
    <property type="protein sequence ID" value="MBL0385777.1"/>
    <property type="molecule type" value="Genomic_DNA"/>
</dbReference>
<name>A0ABS1J6C7_9BACL</name>
<evidence type="ECO:0000259" key="4">
    <source>
        <dbReference type="Pfam" id="PF15657"/>
    </source>
</evidence>
<dbReference type="PANTHER" id="PTHR32305:SF15">
    <property type="entry name" value="PROTEIN RHSA-RELATED"/>
    <property type="match status" value="1"/>
</dbReference>
<dbReference type="InterPro" id="IPR027797">
    <property type="entry name" value="PT-TG_dom"/>
</dbReference>
<evidence type="ECO:0008006" key="7">
    <source>
        <dbReference type="Google" id="ProtNLM"/>
    </source>
</evidence>